<dbReference type="PANTHER" id="PTHR48107">
    <property type="entry name" value="NADPH-DEPENDENT ALDEHYDE REDUCTASE-LIKE PROTEIN, CHLOROPLASTIC-RELATED"/>
    <property type="match status" value="1"/>
</dbReference>
<dbReference type="PANTHER" id="PTHR48107:SF16">
    <property type="entry name" value="NADPH-DEPENDENT ALDEHYDE REDUCTASE 1, CHLOROPLASTIC"/>
    <property type="match status" value="1"/>
</dbReference>
<name>A0ABT8BC51_9HYPH</name>
<keyword evidence="2" id="KW-0560">Oxidoreductase</keyword>
<proteinExistence type="inferred from homology"/>
<protein>
    <submittedName>
        <fullName evidence="4">SDR family oxidoreductase</fullName>
    </submittedName>
</protein>
<feature type="compositionally biased region" description="Pro residues" evidence="3">
    <location>
        <begin position="1"/>
        <end position="16"/>
    </location>
</feature>
<dbReference type="InterPro" id="IPR036291">
    <property type="entry name" value="NAD(P)-bd_dom_sf"/>
</dbReference>
<evidence type="ECO:0000256" key="2">
    <source>
        <dbReference type="ARBA" id="ARBA00023002"/>
    </source>
</evidence>
<dbReference type="Gene3D" id="3.40.50.720">
    <property type="entry name" value="NAD(P)-binding Rossmann-like Domain"/>
    <property type="match status" value="1"/>
</dbReference>
<dbReference type="InterPro" id="IPR002347">
    <property type="entry name" value="SDR_fam"/>
</dbReference>
<evidence type="ECO:0000313" key="5">
    <source>
        <dbReference type="Proteomes" id="UP001224644"/>
    </source>
</evidence>
<sequence>MIDYPKPPFPQPPIPYPGESRDMSPKPDHGEETYRGSGKLNGKVALITGGDSGIGRAVAIAYAREGADIALSYLDEHDDAKDTAAWVEKAGRRVVLLPGDIADHRHCASLVEKTVSELGQLDIVVNNAAFQKLADSLDDIEIADWDRHYAVNVHAMFYILKAASPHLKAGASIINTASVNAKTPVEQQLAYSSTKAAIANMTTNLARILGSRGIRANAVLPGPIWTPLIPSTMYTEQVKTFGSQTPLGRPGQPAELAGAYVLLASDEGSYMSGAMIAVTGGMVTI</sequence>
<dbReference type="PRINTS" id="PR00081">
    <property type="entry name" value="GDHRDH"/>
</dbReference>
<accession>A0ABT8BC51</accession>
<dbReference type="Pfam" id="PF13561">
    <property type="entry name" value="adh_short_C2"/>
    <property type="match status" value="1"/>
</dbReference>
<evidence type="ECO:0000313" key="4">
    <source>
        <dbReference type="EMBL" id="MDN3589095.1"/>
    </source>
</evidence>
<gene>
    <name evidence="4" type="ORF">QWZ12_00560</name>
</gene>
<evidence type="ECO:0000256" key="1">
    <source>
        <dbReference type="ARBA" id="ARBA00006484"/>
    </source>
</evidence>
<comment type="similarity">
    <text evidence="1">Belongs to the short-chain dehydrogenases/reductases (SDR) family.</text>
</comment>
<dbReference type="RefSeq" id="WP_238227014.1">
    <property type="nucleotide sequence ID" value="NZ_BPQD01000024.1"/>
</dbReference>
<dbReference type="InterPro" id="IPR020904">
    <property type="entry name" value="Sc_DH/Rdtase_CS"/>
</dbReference>
<organism evidence="4 5">
    <name type="scientific">Methylobacterium adhaesivum</name>
    <dbReference type="NCBI Taxonomy" id="333297"/>
    <lineage>
        <taxon>Bacteria</taxon>
        <taxon>Pseudomonadati</taxon>
        <taxon>Pseudomonadota</taxon>
        <taxon>Alphaproteobacteria</taxon>
        <taxon>Hyphomicrobiales</taxon>
        <taxon>Methylobacteriaceae</taxon>
        <taxon>Methylobacterium</taxon>
    </lineage>
</organism>
<dbReference type="PRINTS" id="PR00080">
    <property type="entry name" value="SDRFAMILY"/>
</dbReference>
<comment type="caution">
    <text evidence="4">The sequence shown here is derived from an EMBL/GenBank/DDBJ whole genome shotgun (WGS) entry which is preliminary data.</text>
</comment>
<reference evidence="5" key="1">
    <citation type="journal article" date="2019" name="Int. J. Syst. Evol. Microbiol.">
        <title>The Global Catalogue of Microorganisms (GCM) 10K type strain sequencing project: providing services to taxonomists for standard genome sequencing and annotation.</title>
        <authorList>
            <consortium name="The Broad Institute Genomics Platform"/>
            <consortium name="The Broad Institute Genome Sequencing Center for Infectious Disease"/>
            <person name="Wu L."/>
            <person name="Ma J."/>
        </authorList>
    </citation>
    <scope>NUCLEOTIDE SEQUENCE [LARGE SCALE GENOMIC DNA]</scope>
    <source>
        <strain evidence="5">CECT 7069</strain>
    </source>
</reference>
<dbReference type="PROSITE" id="PS00061">
    <property type="entry name" value="ADH_SHORT"/>
    <property type="match status" value="1"/>
</dbReference>
<feature type="region of interest" description="Disordered" evidence="3">
    <location>
        <begin position="1"/>
        <end position="37"/>
    </location>
</feature>
<dbReference type="EMBL" id="JAUFPX010000001">
    <property type="protein sequence ID" value="MDN3589095.1"/>
    <property type="molecule type" value="Genomic_DNA"/>
</dbReference>
<feature type="compositionally biased region" description="Basic and acidic residues" evidence="3">
    <location>
        <begin position="19"/>
        <end position="34"/>
    </location>
</feature>
<keyword evidence="5" id="KW-1185">Reference proteome</keyword>
<evidence type="ECO:0000256" key="3">
    <source>
        <dbReference type="SAM" id="MobiDB-lite"/>
    </source>
</evidence>
<dbReference type="Proteomes" id="UP001224644">
    <property type="component" value="Unassembled WGS sequence"/>
</dbReference>
<dbReference type="SUPFAM" id="SSF51735">
    <property type="entry name" value="NAD(P)-binding Rossmann-fold domains"/>
    <property type="match status" value="1"/>
</dbReference>